<dbReference type="Proteomes" id="UP000241783">
    <property type="component" value="Unassembled WGS sequence"/>
</dbReference>
<keyword evidence="1" id="KW-0012">Acyltransferase</keyword>
<dbReference type="PANTHER" id="PTHR23416">
    <property type="entry name" value="SIALIC ACID SYNTHASE-RELATED"/>
    <property type="match status" value="1"/>
</dbReference>
<dbReference type="InterPro" id="IPR051159">
    <property type="entry name" value="Hexapeptide_acetyltransf"/>
</dbReference>
<gene>
    <name evidence="1" type="ORF">DA796_09790</name>
</gene>
<name>A0ABD6X9R3_LIMRT</name>
<accession>A0ABD6X9R3</accession>
<dbReference type="InterPro" id="IPR011004">
    <property type="entry name" value="Trimer_LpxA-like_sf"/>
</dbReference>
<reference evidence="1 2" key="1">
    <citation type="submission" date="2018-03" db="EMBL/GenBank/DDBJ databases">
        <title>Genome Sequences of Lactobacillus sp. Isolates from Traditional Turkish Sourdough.</title>
        <authorList>
            <person name="Skory C.D."/>
            <person name="Dertli E."/>
        </authorList>
    </citation>
    <scope>NUCLEOTIDE SEQUENCE [LARGE SCALE GENOMIC DNA]</scope>
    <source>
        <strain evidence="1 2">E81</strain>
    </source>
</reference>
<dbReference type="RefSeq" id="WP_107690658.1">
    <property type="nucleotide sequence ID" value="NZ_PZQN01000021.1"/>
</dbReference>
<dbReference type="Pfam" id="PF00132">
    <property type="entry name" value="Hexapep"/>
    <property type="match status" value="1"/>
</dbReference>
<sequence length="162" mass="18558">MRIFRKIHMTVTRITQILFYKIIYNNRIIFNSGFRSRGRFHFFLEKNAKVILGKNIFLNRDFSASIVESLIIGDNCIFGENVKIYDQNHIFKDKDKPIAQQGFNVKNVCIGRNCWIASNVTILKGVTIGDNVIIGANCLIYKDIPSNSIVTLNESLNIVKRG</sequence>
<dbReference type="EMBL" id="PZQO01000042">
    <property type="protein sequence ID" value="PTM26994.1"/>
    <property type="molecule type" value="Genomic_DNA"/>
</dbReference>
<proteinExistence type="predicted"/>
<dbReference type="CDD" id="cd04647">
    <property type="entry name" value="LbH_MAT_like"/>
    <property type="match status" value="1"/>
</dbReference>
<dbReference type="GO" id="GO:0016746">
    <property type="term" value="F:acyltransferase activity"/>
    <property type="evidence" value="ECO:0007669"/>
    <property type="project" value="UniProtKB-KW"/>
</dbReference>
<keyword evidence="1" id="KW-0808">Transferase</keyword>
<dbReference type="SUPFAM" id="SSF51161">
    <property type="entry name" value="Trimeric LpxA-like enzymes"/>
    <property type="match status" value="1"/>
</dbReference>
<dbReference type="Gene3D" id="2.160.10.10">
    <property type="entry name" value="Hexapeptide repeat proteins"/>
    <property type="match status" value="1"/>
</dbReference>
<evidence type="ECO:0000313" key="1">
    <source>
        <dbReference type="EMBL" id="PTM26994.1"/>
    </source>
</evidence>
<comment type="caution">
    <text evidence="1">The sequence shown here is derived from an EMBL/GenBank/DDBJ whole genome shotgun (WGS) entry which is preliminary data.</text>
</comment>
<dbReference type="InterPro" id="IPR001451">
    <property type="entry name" value="Hexapep"/>
</dbReference>
<organism evidence="1 2">
    <name type="scientific">Limosilactobacillus reuteri</name>
    <name type="common">Lactobacillus reuteri</name>
    <dbReference type="NCBI Taxonomy" id="1598"/>
    <lineage>
        <taxon>Bacteria</taxon>
        <taxon>Bacillati</taxon>
        <taxon>Bacillota</taxon>
        <taxon>Bacilli</taxon>
        <taxon>Lactobacillales</taxon>
        <taxon>Lactobacillaceae</taxon>
        <taxon>Limosilactobacillus</taxon>
    </lineage>
</organism>
<dbReference type="AlphaFoldDB" id="A0ABD6X9R3"/>
<evidence type="ECO:0000313" key="2">
    <source>
        <dbReference type="Proteomes" id="UP000241783"/>
    </source>
</evidence>
<protein>
    <submittedName>
        <fullName evidence="1">Acyltransferase</fullName>
    </submittedName>
</protein>